<sequence>MNLNMGAVRNPPRHVTFGAVAFFIIVLFVVFTPRTPHLDVSRLQSSTGSAAPPAAAAAPAGGKTSSKTSSSGSGSAPAAYKSNAEKLYGNDYHGHSSPSDINRVTNDTLGFSKIFVVGLPERSDKRDAIALTSSLTGFHVDWVDGVKGESIPDKAVPFGTDRKKLWESNLGSWRGHMNAIRRIVEDDLESALIMEDDMDWDVRLKPQLERVAQGARALLGSKSNPASPYGDDWDILWLGHCGEVFPELLDENKGKPADDKGIKYMQRKFVIEKDATVPPLDKVTGLIDFKASPEHTRWVHITGAPICTFAYALSQKGARKVLFDLSVDHLNGPFDNSLAWLCRRAVSSVGAPEEKAGDRGLDTKCLSVTPPIFFHHKAKGMMSGDSDIQTVADGAVREKGVTENIVWSARNNIRNMIMGTRMESQYEDISSSKSS</sequence>
<name>A0A9P9WGQ0_9PEZI</name>
<proteinExistence type="inferred from homology"/>
<dbReference type="PANTHER" id="PTHR10730">
    <property type="entry name" value="PROCOLLAGEN-LYSINE,2-OXOGLUTARATE 5-DIOXYGENASE/GLYCOSYLTRANSFERASE 25 FAMILY MEMBER"/>
    <property type="match status" value="1"/>
</dbReference>
<dbReference type="InterPro" id="IPR002654">
    <property type="entry name" value="Glyco_trans_25"/>
</dbReference>
<evidence type="ECO:0000256" key="3">
    <source>
        <dbReference type="ARBA" id="ARBA00022679"/>
    </source>
</evidence>
<dbReference type="InterPro" id="IPR050757">
    <property type="entry name" value="Collagen_mod_GT25"/>
</dbReference>
<organism evidence="6 7">
    <name type="scientific">Neoarthrinium moseri</name>
    <dbReference type="NCBI Taxonomy" id="1658444"/>
    <lineage>
        <taxon>Eukaryota</taxon>
        <taxon>Fungi</taxon>
        <taxon>Dikarya</taxon>
        <taxon>Ascomycota</taxon>
        <taxon>Pezizomycotina</taxon>
        <taxon>Sordariomycetes</taxon>
        <taxon>Xylariomycetidae</taxon>
        <taxon>Amphisphaeriales</taxon>
        <taxon>Apiosporaceae</taxon>
        <taxon>Neoarthrinium</taxon>
    </lineage>
</organism>
<keyword evidence="7" id="KW-1185">Reference proteome</keyword>
<keyword evidence="5" id="KW-1133">Transmembrane helix</keyword>
<evidence type="ECO:0000313" key="7">
    <source>
        <dbReference type="Proteomes" id="UP000829685"/>
    </source>
</evidence>
<comment type="similarity">
    <text evidence="1">Belongs to the glycosyltransferase 25 family.</text>
</comment>
<evidence type="ECO:0000256" key="1">
    <source>
        <dbReference type="ARBA" id="ARBA00006721"/>
    </source>
</evidence>
<evidence type="ECO:0000256" key="4">
    <source>
        <dbReference type="SAM" id="MobiDB-lite"/>
    </source>
</evidence>
<evidence type="ECO:0008006" key="8">
    <source>
        <dbReference type="Google" id="ProtNLM"/>
    </source>
</evidence>
<keyword evidence="2" id="KW-0328">Glycosyltransferase</keyword>
<reference evidence="6" key="1">
    <citation type="submission" date="2021-03" db="EMBL/GenBank/DDBJ databases">
        <title>Revisited historic fungal species revealed as producer of novel bioactive compounds through whole genome sequencing and comparative genomics.</title>
        <authorList>
            <person name="Vignolle G.A."/>
            <person name="Hochenegger N."/>
            <person name="Mach R.L."/>
            <person name="Mach-Aigner A.R."/>
            <person name="Javad Rahimi M."/>
            <person name="Salim K.A."/>
            <person name="Chan C.M."/>
            <person name="Lim L.B.L."/>
            <person name="Cai F."/>
            <person name="Druzhinina I.S."/>
            <person name="U'Ren J.M."/>
            <person name="Derntl C."/>
        </authorList>
    </citation>
    <scope>NUCLEOTIDE SEQUENCE</scope>
    <source>
        <strain evidence="6">TUCIM 5799</strain>
    </source>
</reference>
<dbReference type="CDD" id="cd06532">
    <property type="entry name" value="Glyco_transf_25"/>
    <property type="match status" value="1"/>
</dbReference>
<dbReference type="EMBL" id="JAFIMR010000027">
    <property type="protein sequence ID" value="KAI1862432.1"/>
    <property type="molecule type" value="Genomic_DNA"/>
</dbReference>
<keyword evidence="5" id="KW-0472">Membrane</keyword>
<dbReference type="GO" id="GO:0016740">
    <property type="term" value="F:transferase activity"/>
    <property type="evidence" value="ECO:0007669"/>
    <property type="project" value="UniProtKB-KW"/>
</dbReference>
<gene>
    <name evidence="6" type="ORF">JX265_009146</name>
</gene>
<feature type="region of interest" description="Disordered" evidence="4">
    <location>
        <begin position="43"/>
        <end position="77"/>
    </location>
</feature>
<evidence type="ECO:0000256" key="2">
    <source>
        <dbReference type="ARBA" id="ARBA00022676"/>
    </source>
</evidence>
<feature type="compositionally biased region" description="Low complexity" evidence="4">
    <location>
        <begin position="50"/>
        <end position="77"/>
    </location>
</feature>
<dbReference type="Proteomes" id="UP000829685">
    <property type="component" value="Unassembled WGS sequence"/>
</dbReference>
<dbReference type="AlphaFoldDB" id="A0A9P9WGQ0"/>
<protein>
    <recommendedName>
        <fullName evidence="8">Glycosyltransferase family 25 protein</fullName>
    </recommendedName>
</protein>
<dbReference type="PANTHER" id="PTHR10730:SF53">
    <property type="entry name" value="GLYCOSYLTRANSFERASE 25 FAMILY MEMBER"/>
    <property type="match status" value="1"/>
</dbReference>
<keyword evidence="5" id="KW-0812">Transmembrane</keyword>
<feature type="transmembrane region" description="Helical" evidence="5">
    <location>
        <begin position="15"/>
        <end position="32"/>
    </location>
</feature>
<evidence type="ECO:0000313" key="6">
    <source>
        <dbReference type="EMBL" id="KAI1862432.1"/>
    </source>
</evidence>
<comment type="caution">
    <text evidence="6">The sequence shown here is derived from an EMBL/GenBank/DDBJ whole genome shotgun (WGS) entry which is preliminary data.</text>
</comment>
<evidence type="ECO:0000256" key="5">
    <source>
        <dbReference type="SAM" id="Phobius"/>
    </source>
</evidence>
<keyword evidence="3" id="KW-0808">Transferase</keyword>
<accession>A0A9P9WGQ0</accession>